<dbReference type="GO" id="GO:0019901">
    <property type="term" value="F:protein kinase binding"/>
    <property type="evidence" value="ECO:0007669"/>
    <property type="project" value="TreeGrafter"/>
</dbReference>
<proteinExistence type="inferred from homology"/>
<protein>
    <recommendedName>
        <fullName evidence="3">AMP-activated protein kinase glycogen-binding domain-containing protein</fullName>
    </recommendedName>
</protein>
<name>A0A8H7P5Y2_9APHY</name>
<comment type="caution">
    <text evidence="4">The sequence shown here is derived from an EMBL/GenBank/DDBJ whole genome shotgun (WGS) entry which is preliminary data.</text>
</comment>
<sequence>MAGLHKVVFRWPRTDASDVIVTGTFDGWSRSTHLIKTPSGFEASVSVPWSKKTTYKFIVDGRWATADSQPSEYDAIGNLNNVYLAPPPPETAPSAAGAMQTAADAVADVADTAKHTAVAMVEAIAPGTTEQASPAPAVPAPAPSTEPTTPAPAVPVPAPAPGSEPTTPPSLTLSSSAVIPPAEEAAPHLAPRVPVHLLPLLPPAPASDTAAAPQSAPPDADELAPPSTHSPAGRHGVDSPASAAPAEDGRATPAPAPAPAVVIAAPKPLPAAPAAVPTDTQDEVPAASPSTPEKPVTNGEAQPTPTSNGMSPKEEVPASPAAASPSTPEKPATNGATPATPATPSSVGTGTGTGTPSSTPPAKDKRMRFPSLSTRSRHSRHSSSSANTSVTELGSAAGSAHEKEPRAETLAGRVGGQQRKKRTSIFGKIKGMFDTPTK</sequence>
<dbReference type="GO" id="GO:0031588">
    <property type="term" value="C:nucleotide-activated protein kinase complex"/>
    <property type="evidence" value="ECO:0007669"/>
    <property type="project" value="TreeGrafter"/>
</dbReference>
<gene>
    <name evidence="4" type="ORF">IEO21_03329</name>
</gene>
<feature type="region of interest" description="Disordered" evidence="2">
    <location>
        <begin position="200"/>
        <end position="256"/>
    </location>
</feature>
<comment type="similarity">
    <text evidence="1">Belongs to the CRP1/MDG1 family.</text>
</comment>
<evidence type="ECO:0000259" key="3">
    <source>
        <dbReference type="Pfam" id="PF16561"/>
    </source>
</evidence>
<feature type="compositionally biased region" description="Low complexity" evidence="2">
    <location>
        <begin position="206"/>
        <end position="218"/>
    </location>
</feature>
<feature type="region of interest" description="Disordered" evidence="2">
    <location>
        <begin position="272"/>
        <end position="438"/>
    </location>
</feature>
<evidence type="ECO:0000313" key="4">
    <source>
        <dbReference type="EMBL" id="KAF9817673.1"/>
    </source>
</evidence>
<dbReference type="GO" id="GO:0007165">
    <property type="term" value="P:signal transduction"/>
    <property type="evidence" value="ECO:0007669"/>
    <property type="project" value="TreeGrafter"/>
</dbReference>
<dbReference type="GO" id="GO:0005737">
    <property type="term" value="C:cytoplasm"/>
    <property type="evidence" value="ECO:0007669"/>
    <property type="project" value="TreeGrafter"/>
</dbReference>
<organism evidence="4 5">
    <name type="scientific">Rhodonia placenta</name>
    <dbReference type="NCBI Taxonomy" id="104341"/>
    <lineage>
        <taxon>Eukaryota</taxon>
        <taxon>Fungi</taxon>
        <taxon>Dikarya</taxon>
        <taxon>Basidiomycota</taxon>
        <taxon>Agaricomycotina</taxon>
        <taxon>Agaricomycetes</taxon>
        <taxon>Polyporales</taxon>
        <taxon>Adustoporiaceae</taxon>
        <taxon>Rhodonia</taxon>
    </lineage>
</organism>
<dbReference type="InterPro" id="IPR013783">
    <property type="entry name" value="Ig-like_fold"/>
</dbReference>
<feature type="compositionally biased region" description="Pro residues" evidence="2">
    <location>
        <begin position="136"/>
        <end position="168"/>
    </location>
</feature>
<reference evidence="4" key="2">
    <citation type="journal article" name="Front. Microbiol.">
        <title>Degradative Capacity of Two Strains of Rhodonia placenta: From Phenotype to Genotype.</title>
        <authorList>
            <person name="Kolle M."/>
            <person name="Horta M.A.C."/>
            <person name="Nowrousian M."/>
            <person name="Ohm R.A."/>
            <person name="Benz J.P."/>
            <person name="Pilgard A."/>
        </authorList>
    </citation>
    <scope>NUCLEOTIDE SEQUENCE</scope>
    <source>
        <strain evidence="4">FPRL280</strain>
    </source>
</reference>
<dbReference type="InterPro" id="IPR032640">
    <property type="entry name" value="AMPK1_CBM"/>
</dbReference>
<reference evidence="4" key="1">
    <citation type="submission" date="2020-11" db="EMBL/GenBank/DDBJ databases">
        <authorList>
            <person name="Koelle M."/>
            <person name="Horta M.A.C."/>
            <person name="Nowrousian M."/>
            <person name="Ohm R.A."/>
            <person name="Benz P."/>
            <person name="Pilgard A."/>
        </authorList>
    </citation>
    <scope>NUCLEOTIDE SEQUENCE</scope>
    <source>
        <strain evidence="4">FPRL280</strain>
    </source>
</reference>
<dbReference type="CDD" id="cd02859">
    <property type="entry name" value="E_set_AMPKbeta_like_N"/>
    <property type="match status" value="1"/>
</dbReference>
<dbReference type="InterPro" id="IPR014756">
    <property type="entry name" value="Ig_E-set"/>
</dbReference>
<dbReference type="PANTHER" id="PTHR10343:SF81">
    <property type="entry name" value="CRUCIFORM DNA-RECOGNIZING PROTEIN 1-RELATED"/>
    <property type="match status" value="1"/>
</dbReference>
<dbReference type="GO" id="GO:0005634">
    <property type="term" value="C:nucleus"/>
    <property type="evidence" value="ECO:0007669"/>
    <property type="project" value="TreeGrafter"/>
</dbReference>
<feature type="compositionally biased region" description="Polar residues" evidence="2">
    <location>
        <begin position="299"/>
        <end position="310"/>
    </location>
</feature>
<dbReference type="Pfam" id="PF16561">
    <property type="entry name" value="AMPK1_CBM"/>
    <property type="match status" value="1"/>
</dbReference>
<feature type="region of interest" description="Disordered" evidence="2">
    <location>
        <begin position="127"/>
        <end position="175"/>
    </location>
</feature>
<dbReference type="InterPro" id="IPR050827">
    <property type="entry name" value="CRP1_MDG1_kinase"/>
</dbReference>
<dbReference type="Gene3D" id="2.60.40.10">
    <property type="entry name" value="Immunoglobulins"/>
    <property type="match status" value="1"/>
</dbReference>
<dbReference type="AlphaFoldDB" id="A0A8H7P5Y2"/>
<evidence type="ECO:0000256" key="2">
    <source>
        <dbReference type="SAM" id="MobiDB-lite"/>
    </source>
</evidence>
<accession>A0A8H7P5Y2</accession>
<feature type="domain" description="AMP-activated protein kinase glycogen-binding" evidence="3">
    <location>
        <begin position="6"/>
        <end position="83"/>
    </location>
</feature>
<dbReference type="EMBL" id="JADOXO010000040">
    <property type="protein sequence ID" value="KAF9817673.1"/>
    <property type="molecule type" value="Genomic_DNA"/>
</dbReference>
<evidence type="ECO:0000256" key="1">
    <source>
        <dbReference type="ARBA" id="ARBA00038216"/>
    </source>
</evidence>
<dbReference type="PANTHER" id="PTHR10343">
    <property type="entry name" value="5'-AMP-ACTIVATED PROTEIN KINASE , BETA SUBUNIT"/>
    <property type="match status" value="1"/>
</dbReference>
<feature type="compositionally biased region" description="Low complexity" evidence="2">
    <location>
        <begin position="317"/>
        <end position="361"/>
    </location>
</feature>
<dbReference type="SUPFAM" id="SSF81296">
    <property type="entry name" value="E set domains"/>
    <property type="match status" value="1"/>
</dbReference>
<dbReference type="Proteomes" id="UP000639403">
    <property type="component" value="Unassembled WGS sequence"/>
</dbReference>
<evidence type="ECO:0000313" key="5">
    <source>
        <dbReference type="Proteomes" id="UP000639403"/>
    </source>
</evidence>